<proteinExistence type="predicted"/>
<evidence type="ECO:0000313" key="2">
    <source>
        <dbReference type="Proteomes" id="UP000790709"/>
    </source>
</evidence>
<dbReference type="EMBL" id="MU266456">
    <property type="protein sequence ID" value="KAH7923324.1"/>
    <property type="molecule type" value="Genomic_DNA"/>
</dbReference>
<name>A0ACB8BCG4_9AGAM</name>
<gene>
    <name evidence="1" type="ORF">BV22DRAFT_594380</name>
</gene>
<comment type="caution">
    <text evidence="1">The sequence shown here is derived from an EMBL/GenBank/DDBJ whole genome shotgun (WGS) entry which is preliminary data.</text>
</comment>
<keyword evidence="2" id="KW-1185">Reference proteome</keyword>
<dbReference type="Proteomes" id="UP000790709">
    <property type="component" value="Unassembled WGS sequence"/>
</dbReference>
<accession>A0ACB8BCG4</accession>
<sequence>MGSTFGVALVIFTAFFSVYVFLERRTAVKAMQRSNGLSNPVGLWLGHLLFDSISFVFVASVIAIALAAASRFHGVGYLLSWYSVGLPLYCMHTALPFSWLLP</sequence>
<organism evidence="1 2">
    <name type="scientific">Leucogyrophana mollusca</name>
    <dbReference type="NCBI Taxonomy" id="85980"/>
    <lineage>
        <taxon>Eukaryota</taxon>
        <taxon>Fungi</taxon>
        <taxon>Dikarya</taxon>
        <taxon>Basidiomycota</taxon>
        <taxon>Agaricomycotina</taxon>
        <taxon>Agaricomycetes</taxon>
        <taxon>Agaricomycetidae</taxon>
        <taxon>Boletales</taxon>
        <taxon>Boletales incertae sedis</taxon>
        <taxon>Leucogyrophana</taxon>
    </lineage>
</organism>
<evidence type="ECO:0000313" key="1">
    <source>
        <dbReference type="EMBL" id="KAH7923324.1"/>
    </source>
</evidence>
<reference evidence="1" key="1">
    <citation type="journal article" date="2021" name="New Phytol.">
        <title>Evolutionary innovations through gain and loss of genes in the ectomycorrhizal Boletales.</title>
        <authorList>
            <person name="Wu G."/>
            <person name="Miyauchi S."/>
            <person name="Morin E."/>
            <person name="Kuo A."/>
            <person name="Drula E."/>
            <person name="Varga T."/>
            <person name="Kohler A."/>
            <person name="Feng B."/>
            <person name="Cao Y."/>
            <person name="Lipzen A."/>
            <person name="Daum C."/>
            <person name="Hundley H."/>
            <person name="Pangilinan J."/>
            <person name="Johnson J."/>
            <person name="Barry K."/>
            <person name="LaButti K."/>
            <person name="Ng V."/>
            <person name="Ahrendt S."/>
            <person name="Min B."/>
            <person name="Choi I.G."/>
            <person name="Park H."/>
            <person name="Plett J.M."/>
            <person name="Magnuson J."/>
            <person name="Spatafora J.W."/>
            <person name="Nagy L.G."/>
            <person name="Henrissat B."/>
            <person name="Grigoriev I.V."/>
            <person name="Yang Z.L."/>
            <person name="Xu J."/>
            <person name="Martin F.M."/>
        </authorList>
    </citation>
    <scope>NUCLEOTIDE SEQUENCE</scope>
    <source>
        <strain evidence="1">KUC20120723A-06</strain>
    </source>
</reference>
<protein>
    <submittedName>
        <fullName evidence="1">Uncharacterized protein</fullName>
    </submittedName>
</protein>